<dbReference type="PRINTS" id="PR00759">
    <property type="entry name" value="BASICPTASE"/>
</dbReference>
<dbReference type="Pfam" id="PF00014">
    <property type="entry name" value="Kunitz_BPTI"/>
    <property type="match status" value="1"/>
</dbReference>
<comment type="subcellular location">
    <subcellularLocation>
        <location evidence="1">Secreted</location>
    </subcellularLocation>
</comment>
<evidence type="ECO:0000313" key="8">
    <source>
        <dbReference type="EMBL" id="RWS23119.1"/>
    </source>
</evidence>
<sequence length="89" mass="10201">MESQMEIFNNILDLLKCVLFSKDSGIETKNNDECLDESKVVGKCKAMFLMYSYDNNSNVCEQFFYGGCGGTRNRFKTQVECVQKCVQKL</sequence>
<keyword evidence="9" id="KW-1185">Reference proteome</keyword>
<dbReference type="InterPro" id="IPR020901">
    <property type="entry name" value="Prtase_inh_Kunz-CS"/>
</dbReference>
<keyword evidence="6" id="KW-1015">Disulfide bond</keyword>
<keyword evidence="4" id="KW-0677">Repeat</keyword>
<dbReference type="AlphaFoldDB" id="A0A443S6E3"/>
<dbReference type="Proteomes" id="UP000288716">
    <property type="component" value="Unassembled WGS sequence"/>
</dbReference>
<reference evidence="8 9" key="1">
    <citation type="journal article" date="2018" name="Gigascience">
        <title>Genomes of trombidid mites reveal novel predicted allergens and laterally-transferred genes associated with secondary metabolism.</title>
        <authorList>
            <person name="Dong X."/>
            <person name="Chaisiri K."/>
            <person name="Xia D."/>
            <person name="Armstrong S.D."/>
            <person name="Fang Y."/>
            <person name="Donnelly M.J."/>
            <person name="Kadowaki T."/>
            <person name="McGarry J.W."/>
            <person name="Darby A.C."/>
            <person name="Makepeace B.L."/>
        </authorList>
    </citation>
    <scope>NUCLEOTIDE SEQUENCE [LARGE SCALE GENOMIC DNA]</scope>
    <source>
        <strain evidence="8">UoL-UT</strain>
    </source>
</reference>
<keyword evidence="3" id="KW-0646">Protease inhibitor</keyword>
<protein>
    <submittedName>
        <fullName evidence="8">Boophilin-H2-like protein</fullName>
    </submittedName>
</protein>
<keyword evidence="5" id="KW-0722">Serine protease inhibitor</keyword>
<evidence type="ECO:0000313" key="9">
    <source>
        <dbReference type="Proteomes" id="UP000288716"/>
    </source>
</evidence>
<dbReference type="SMART" id="SM00131">
    <property type="entry name" value="KU"/>
    <property type="match status" value="1"/>
</dbReference>
<evidence type="ECO:0000256" key="6">
    <source>
        <dbReference type="ARBA" id="ARBA00023157"/>
    </source>
</evidence>
<dbReference type="FunFam" id="4.10.410.10:FF:000020">
    <property type="entry name" value="Collagen, type VI, alpha 3"/>
    <property type="match status" value="1"/>
</dbReference>
<dbReference type="InterPro" id="IPR036880">
    <property type="entry name" value="Kunitz_BPTI_sf"/>
</dbReference>
<dbReference type="EMBL" id="NCKV01007090">
    <property type="protein sequence ID" value="RWS23119.1"/>
    <property type="molecule type" value="Genomic_DNA"/>
</dbReference>
<dbReference type="InterPro" id="IPR002223">
    <property type="entry name" value="Kunitz_BPTI"/>
</dbReference>
<feature type="domain" description="BPTI/Kunitz inhibitor" evidence="7">
    <location>
        <begin position="34"/>
        <end position="85"/>
    </location>
</feature>
<dbReference type="CDD" id="cd00109">
    <property type="entry name" value="Kunitz-type"/>
    <property type="match status" value="1"/>
</dbReference>
<evidence type="ECO:0000256" key="1">
    <source>
        <dbReference type="ARBA" id="ARBA00004613"/>
    </source>
</evidence>
<comment type="caution">
    <text evidence="8">The sequence shown here is derived from an EMBL/GenBank/DDBJ whole genome shotgun (WGS) entry which is preliminary data.</text>
</comment>
<keyword evidence="2" id="KW-0964">Secreted</keyword>
<dbReference type="SUPFAM" id="SSF57362">
    <property type="entry name" value="BPTI-like"/>
    <property type="match status" value="1"/>
</dbReference>
<dbReference type="InterPro" id="IPR050098">
    <property type="entry name" value="TFPI/VKTCI-like"/>
</dbReference>
<evidence type="ECO:0000256" key="3">
    <source>
        <dbReference type="ARBA" id="ARBA00022690"/>
    </source>
</evidence>
<evidence type="ECO:0000256" key="2">
    <source>
        <dbReference type="ARBA" id="ARBA00022525"/>
    </source>
</evidence>
<dbReference type="VEuPathDB" id="VectorBase:LDEU008922"/>
<evidence type="ECO:0000259" key="7">
    <source>
        <dbReference type="PROSITE" id="PS50279"/>
    </source>
</evidence>
<dbReference type="OrthoDB" id="6516691at2759"/>
<evidence type="ECO:0000256" key="4">
    <source>
        <dbReference type="ARBA" id="ARBA00022737"/>
    </source>
</evidence>
<proteinExistence type="predicted"/>
<dbReference type="PROSITE" id="PS00280">
    <property type="entry name" value="BPTI_KUNITZ_1"/>
    <property type="match status" value="1"/>
</dbReference>
<accession>A0A443S6E3</accession>
<dbReference type="GO" id="GO:0004867">
    <property type="term" value="F:serine-type endopeptidase inhibitor activity"/>
    <property type="evidence" value="ECO:0007669"/>
    <property type="project" value="UniProtKB-KW"/>
</dbReference>
<dbReference type="PANTHER" id="PTHR10083:SF328">
    <property type="entry name" value="TISSUE FACTOR PATHWAY INHIBITOR"/>
    <property type="match status" value="1"/>
</dbReference>
<organism evidence="8 9">
    <name type="scientific">Leptotrombidium deliense</name>
    <dbReference type="NCBI Taxonomy" id="299467"/>
    <lineage>
        <taxon>Eukaryota</taxon>
        <taxon>Metazoa</taxon>
        <taxon>Ecdysozoa</taxon>
        <taxon>Arthropoda</taxon>
        <taxon>Chelicerata</taxon>
        <taxon>Arachnida</taxon>
        <taxon>Acari</taxon>
        <taxon>Acariformes</taxon>
        <taxon>Trombidiformes</taxon>
        <taxon>Prostigmata</taxon>
        <taxon>Anystina</taxon>
        <taxon>Parasitengona</taxon>
        <taxon>Trombiculoidea</taxon>
        <taxon>Trombiculidae</taxon>
        <taxon>Leptotrombidium</taxon>
    </lineage>
</organism>
<dbReference type="GO" id="GO:0005615">
    <property type="term" value="C:extracellular space"/>
    <property type="evidence" value="ECO:0007669"/>
    <property type="project" value="TreeGrafter"/>
</dbReference>
<dbReference type="STRING" id="299467.A0A443S6E3"/>
<evidence type="ECO:0000256" key="5">
    <source>
        <dbReference type="ARBA" id="ARBA00022900"/>
    </source>
</evidence>
<dbReference type="Gene3D" id="4.10.410.10">
    <property type="entry name" value="Pancreatic trypsin inhibitor Kunitz domain"/>
    <property type="match status" value="1"/>
</dbReference>
<name>A0A443S6E3_9ACAR</name>
<gene>
    <name evidence="8" type="ORF">B4U80_09239</name>
</gene>
<dbReference type="PROSITE" id="PS50279">
    <property type="entry name" value="BPTI_KUNITZ_2"/>
    <property type="match status" value="1"/>
</dbReference>
<dbReference type="PANTHER" id="PTHR10083">
    <property type="entry name" value="KUNITZ-TYPE PROTEASE INHIBITOR-RELATED"/>
    <property type="match status" value="1"/>
</dbReference>